<evidence type="ECO:0000313" key="8">
    <source>
        <dbReference type="Proteomes" id="UP000824145"/>
    </source>
</evidence>
<evidence type="ECO:0000256" key="3">
    <source>
        <dbReference type="ARBA" id="ARBA00022692"/>
    </source>
</evidence>
<dbReference type="Proteomes" id="UP000824145">
    <property type="component" value="Unassembled WGS sequence"/>
</dbReference>
<dbReference type="GO" id="GO:0035435">
    <property type="term" value="P:phosphate ion transmembrane transport"/>
    <property type="evidence" value="ECO:0007669"/>
    <property type="project" value="TreeGrafter"/>
</dbReference>
<reference evidence="7" key="2">
    <citation type="journal article" date="2021" name="PeerJ">
        <title>Extensive microbial diversity within the chicken gut microbiome revealed by metagenomics and culture.</title>
        <authorList>
            <person name="Gilroy R."/>
            <person name="Ravi A."/>
            <person name="Getino M."/>
            <person name="Pursley I."/>
            <person name="Horton D.L."/>
            <person name="Alikhan N.F."/>
            <person name="Baker D."/>
            <person name="Gharbi K."/>
            <person name="Hall N."/>
            <person name="Watson M."/>
            <person name="Adriaenssens E.M."/>
            <person name="Foster-Nyarko E."/>
            <person name="Jarju S."/>
            <person name="Secka A."/>
            <person name="Antonio M."/>
            <person name="Oren A."/>
            <person name="Chaudhuri R.R."/>
            <person name="La Ragione R."/>
            <person name="Hildebrand F."/>
            <person name="Pallen M.J."/>
        </authorList>
    </citation>
    <scope>NUCLEOTIDE SEQUENCE</scope>
    <source>
        <strain evidence="7">9366</strain>
    </source>
</reference>
<dbReference type="InterPro" id="IPR001204">
    <property type="entry name" value="Phos_transporter"/>
</dbReference>
<feature type="transmembrane region" description="Helical" evidence="6">
    <location>
        <begin position="88"/>
        <end position="111"/>
    </location>
</feature>
<evidence type="ECO:0000256" key="4">
    <source>
        <dbReference type="ARBA" id="ARBA00022989"/>
    </source>
</evidence>
<feature type="transmembrane region" description="Helical" evidence="6">
    <location>
        <begin position="206"/>
        <end position="227"/>
    </location>
</feature>
<evidence type="ECO:0000256" key="1">
    <source>
        <dbReference type="ARBA" id="ARBA00004141"/>
    </source>
</evidence>
<gene>
    <name evidence="7" type="ORF">IAB07_00770</name>
</gene>
<name>A0A9D1SJA8_9FIRM</name>
<keyword evidence="2" id="KW-0813">Transport</keyword>
<organism evidence="7 8">
    <name type="scientific">Candidatus Caccalectryoclostridium excrementigallinarum</name>
    <dbReference type="NCBI Taxonomy" id="2840710"/>
    <lineage>
        <taxon>Bacteria</taxon>
        <taxon>Bacillati</taxon>
        <taxon>Bacillota</taxon>
        <taxon>Clostridia</taxon>
        <taxon>Christensenellales</taxon>
        <taxon>Christensenellaceae</taxon>
        <taxon>Christensenellaceae incertae sedis</taxon>
        <taxon>Candidatus Caccalectryoclostridium</taxon>
    </lineage>
</organism>
<evidence type="ECO:0000256" key="2">
    <source>
        <dbReference type="ARBA" id="ARBA00022448"/>
    </source>
</evidence>
<dbReference type="AlphaFoldDB" id="A0A9D1SJA8"/>
<accession>A0A9D1SJA8</accession>
<dbReference type="EMBL" id="DVNJ01000001">
    <property type="protein sequence ID" value="HIU62286.1"/>
    <property type="molecule type" value="Genomic_DNA"/>
</dbReference>
<evidence type="ECO:0000256" key="6">
    <source>
        <dbReference type="SAM" id="Phobius"/>
    </source>
</evidence>
<sequence length="351" mass="36212">MSAYAIVILVLAVAYTFYMGYSDGSNAVATCVASHSLKPYTAIVVSAICKFVTPLLLCYLIDSYNVAVTVASLIDGAALAGSDNVLTGFLFLLSTMISALLWSGVSAAFNVPNSTSHTLLGGLVGAGIVTFGTAAIDWSAVGIKVILMVFLAPAICTALGFLLEKLVFALSGYFTRSVEKVLKGAQVLNMTVLSGAISLNNTQKGLGVYLLAAVLCGGGFSDTSAAADGLPVWIVILFCAAIASGLLLGGFRLIYAIGKKLFALNLMQSYVAQTASMTVSVLSTVLGIPISTGQVMTSSIIGVGMAQRVTGVRWLRFIKIFTGWVITFPVAMGVGAAICALLNAIIPGGSL</sequence>
<comment type="caution">
    <text evidence="7">The sequence shown here is derived from an EMBL/GenBank/DDBJ whole genome shotgun (WGS) entry which is preliminary data.</text>
</comment>
<evidence type="ECO:0000256" key="5">
    <source>
        <dbReference type="ARBA" id="ARBA00023136"/>
    </source>
</evidence>
<feature type="transmembrane region" description="Helical" evidence="6">
    <location>
        <begin position="321"/>
        <end position="346"/>
    </location>
</feature>
<proteinExistence type="predicted"/>
<keyword evidence="3 6" id="KW-0812">Transmembrane</keyword>
<keyword evidence="5 6" id="KW-0472">Membrane</keyword>
<dbReference type="GO" id="GO:0016020">
    <property type="term" value="C:membrane"/>
    <property type="evidence" value="ECO:0007669"/>
    <property type="project" value="UniProtKB-SubCell"/>
</dbReference>
<keyword evidence="4 6" id="KW-1133">Transmembrane helix</keyword>
<comment type="subcellular location">
    <subcellularLocation>
        <location evidence="1">Membrane</location>
        <topology evidence="1">Multi-pass membrane protein</topology>
    </subcellularLocation>
</comment>
<evidence type="ECO:0000313" key="7">
    <source>
        <dbReference type="EMBL" id="HIU62286.1"/>
    </source>
</evidence>
<feature type="transmembrane region" description="Helical" evidence="6">
    <location>
        <begin position="118"/>
        <end position="136"/>
    </location>
</feature>
<feature type="transmembrane region" description="Helical" evidence="6">
    <location>
        <begin position="142"/>
        <end position="163"/>
    </location>
</feature>
<reference evidence="7" key="1">
    <citation type="submission" date="2020-10" db="EMBL/GenBank/DDBJ databases">
        <authorList>
            <person name="Gilroy R."/>
        </authorList>
    </citation>
    <scope>NUCLEOTIDE SEQUENCE</scope>
    <source>
        <strain evidence="7">9366</strain>
    </source>
</reference>
<feature type="transmembrane region" description="Helical" evidence="6">
    <location>
        <begin position="39"/>
        <end position="57"/>
    </location>
</feature>
<feature type="transmembrane region" description="Helical" evidence="6">
    <location>
        <begin position="233"/>
        <end position="258"/>
    </location>
</feature>
<protein>
    <submittedName>
        <fullName evidence="7">Inorganic phosphate transporter</fullName>
    </submittedName>
</protein>
<dbReference type="GO" id="GO:0005315">
    <property type="term" value="F:phosphate transmembrane transporter activity"/>
    <property type="evidence" value="ECO:0007669"/>
    <property type="project" value="InterPro"/>
</dbReference>
<dbReference type="PANTHER" id="PTHR11101:SF80">
    <property type="entry name" value="PHOSPHATE TRANSPORTER"/>
    <property type="match status" value="1"/>
</dbReference>
<dbReference type="PANTHER" id="PTHR11101">
    <property type="entry name" value="PHOSPHATE TRANSPORTER"/>
    <property type="match status" value="1"/>
</dbReference>
<dbReference type="Pfam" id="PF01384">
    <property type="entry name" value="PHO4"/>
    <property type="match status" value="2"/>
</dbReference>
<feature type="transmembrane region" description="Helical" evidence="6">
    <location>
        <begin position="270"/>
        <end position="290"/>
    </location>
</feature>